<evidence type="ECO:0000256" key="1">
    <source>
        <dbReference type="SAM" id="MobiDB-lite"/>
    </source>
</evidence>
<evidence type="ECO:0000313" key="3">
    <source>
        <dbReference type="Proteomes" id="UP000758155"/>
    </source>
</evidence>
<sequence>MTVAIDMAPMDLDRDTASLARSDSDRSDTIKSSTTQPSSVDECDFPGPPTKKECTRVSPFAKYLKPEHEGVLELQDAVVTTLFNASPDMLMSFVDPTVGTFKAVFKTDKQLVIWRKGNAGFIGIFENHTSMKMFGFDHLVGFSIGWDGSWQIIVGASNAFCESKWPTVWSGPYKSLGGVYEMVVDRESMEEAKNERAAKLAVEMLGRMAWKAPVDVRVS</sequence>
<evidence type="ECO:0000313" key="2">
    <source>
        <dbReference type="EMBL" id="KAF3036465.1"/>
    </source>
</evidence>
<feature type="compositionally biased region" description="Basic and acidic residues" evidence="1">
    <location>
        <begin position="11"/>
        <end position="29"/>
    </location>
</feature>
<comment type="caution">
    <text evidence="2">The sequence shown here is derived from an EMBL/GenBank/DDBJ whole genome shotgun (WGS) entry which is preliminary data.</text>
</comment>
<accession>A0A9P4WLV9</accession>
<feature type="region of interest" description="Disordered" evidence="1">
    <location>
        <begin position="1"/>
        <end position="50"/>
    </location>
</feature>
<proteinExistence type="predicted"/>
<reference evidence="2" key="1">
    <citation type="submission" date="2019-04" db="EMBL/GenBank/DDBJ databases">
        <title>Sequencing of skin fungus with MAO and IRED activity.</title>
        <authorList>
            <person name="Marsaioli A.J."/>
            <person name="Bonatto J.M.C."/>
            <person name="Reis Junior O."/>
        </authorList>
    </citation>
    <scope>NUCLEOTIDE SEQUENCE</scope>
    <source>
        <strain evidence="2">28M1</strain>
    </source>
</reference>
<dbReference type="AlphaFoldDB" id="A0A9P4WLV9"/>
<feature type="compositionally biased region" description="Polar residues" evidence="1">
    <location>
        <begin position="30"/>
        <end position="39"/>
    </location>
</feature>
<dbReference type="Proteomes" id="UP000758155">
    <property type="component" value="Unassembled WGS sequence"/>
</dbReference>
<organism evidence="2 3">
    <name type="scientific">Didymella heteroderae</name>
    <dbReference type="NCBI Taxonomy" id="1769908"/>
    <lineage>
        <taxon>Eukaryota</taxon>
        <taxon>Fungi</taxon>
        <taxon>Dikarya</taxon>
        <taxon>Ascomycota</taxon>
        <taxon>Pezizomycotina</taxon>
        <taxon>Dothideomycetes</taxon>
        <taxon>Pleosporomycetidae</taxon>
        <taxon>Pleosporales</taxon>
        <taxon>Pleosporineae</taxon>
        <taxon>Didymellaceae</taxon>
        <taxon>Didymella</taxon>
    </lineage>
</organism>
<gene>
    <name evidence="2" type="ORF">E8E12_006284</name>
</gene>
<keyword evidence="3" id="KW-1185">Reference proteome</keyword>
<name>A0A9P4WLV9_9PLEO</name>
<protein>
    <submittedName>
        <fullName evidence="2">Uncharacterized protein</fullName>
    </submittedName>
</protein>
<dbReference type="EMBL" id="SWKV01000050">
    <property type="protein sequence ID" value="KAF3036465.1"/>
    <property type="molecule type" value="Genomic_DNA"/>
</dbReference>
<dbReference type="OrthoDB" id="3758401at2759"/>